<evidence type="ECO:0000259" key="1">
    <source>
        <dbReference type="Pfam" id="PF12697"/>
    </source>
</evidence>
<sequence>MSGGDPFEGMPSFRLGTGRPLVVLPGLTPRHVVPRGTAFLAESRTLGPLARSREVWWVNRRAGLGPDATMEDIAADYADRLPRLGAPVDVMGISTGGIVALQLAADRPDLVRRLVLVASGCRLGPAGKVGQRALLARLEAGDLRGAGSEMVRLIGVRPAARSLEGWAGWLVGPLVYRGSTDDLAVVLRAEDAFDLTARLTEISVPTLVIGGDEDTPYGPAVFRETARGLPNGRLIMYYGRGHVGVQLTPGFAQDVLGFLDAP</sequence>
<evidence type="ECO:0000313" key="2">
    <source>
        <dbReference type="EMBL" id="XDP45611.1"/>
    </source>
</evidence>
<dbReference type="InterPro" id="IPR029058">
    <property type="entry name" value="AB_hydrolase_fold"/>
</dbReference>
<proteinExistence type="predicted"/>
<feature type="domain" description="AB hydrolase-1" evidence="1">
    <location>
        <begin position="21"/>
        <end position="248"/>
    </location>
</feature>
<dbReference type="Pfam" id="PF12697">
    <property type="entry name" value="Abhydrolase_6"/>
    <property type="match status" value="1"/>
</dbReference>
<name>A0AB39L3P4_9MICC</name>
<dbReference type="InterPro" id="IPR000073">
    <property type="entry name" value="AB_hydrolase_1"/>
</dbReference>
<accession>A0AB39L3P4</accession>
<dbReference type="PANTHER" id="PTHR43433">
    <property type="entry name" value="HYDROLASE, ALPHA/BETA FOLD FAMILY PROTEIN"/>
    <property type="match status" value="1"/>
</dbReference>
<dbReference type="KEGG" id="spue:AB5L97_00875"/>
<organism evidence="2">
    <name type="scientific">Sinomonas puerhi</name>
    <dbReference type="NCBI Taxonomy" id="3238584"/>
    <lineage>
        <taxon>Bacteria</taxon>
        <taxon>Bacillati</taxon>
        <taxon>Actinomycetota</taxon>
        <taxon>Actinomycetes</taxon>
        <taxon>Micrococcales</taxon>
        <taxon>Micrococcaceae</taxon>
        <taxon>Sinomonas</taxon>
    </lineage>
</organism>
<dbReference type="AlphaFoldDB" id="A0AB39L3P4"/>
<dbReference type="Gene3D" id="3.40.50.1820">
    <property type="entry name" value="alpha/beta hydrolase"/>
    <property type="match status" value="1"/>
</dbReference>
<dbReference type="RefSeq" id="WP_307958187.1">
    <property type="nucleotide sequence ID" value="NZ_CP163302.1"/>
</dbReference>
<protein>
    <submittedName>
        <fullName evidence="2">Alpha/beta fold hydrolase</fullName>
    </submittedName>
</protein>
<gene>
    <name evidence="2" type="ORF">AB5L97_00875</name>
</gene>
<reference evidence="2" key="1">
    <citation type="submission" date="2024-07" db="EMBL/GenBank/DDBJ databases">
        <authorList>
            <person name="fu j."/>
        </authorList>
    </citation>
    <scope>NUCLEOTIDE SEQUENCE</scope>
    <source>
        <strain evidence="2">P10A9</strain>
    </source>
</reference>
<dbReference type="InterPro" id="IPR050471">
    <property type="entry name" value="AB_hydrolase"/>
</dbReference>
<keyword evidence="2" id="KW-0378">Hydrolase</keyword>
<dbReference type="PANTHER" id="PTHR43433:SF5">
    <property type="entry name" value="AB HYDROLASE-1 DOMAIN-CONTAINING PROTEIN"/>
    <property type="match status" value="1"/>
</dbReference>
<dbReference type="SUPFAM" id="SSF53474">
    <property type="entry name" value="alpha/beta-Hydrolases"/>
    <property type="match status" value="1"/>
</dbReference>
<dbReference type="EMBL" id="CP163302">
    <property type="protein sequence ID" value="XDP45611.1"/>
    <property type="molecule type" value="Genomic_DNA"/>
</dbReference>
<dbReference type="GO" id="GO:0016787">
    <property type="term" value="F:hydrolase activity"/>
    <property type="evidence" value="ECO:0007669"/>
    <property type="project" value="UniProtKB-KW"/>
</dbReference>